<dbReference type="PANTHER" id="PTHR43286:SF1">
    <property type="entry name" value="ENDONUCLEASE III-LIKE PROTEIN 1"/>
    <property type="match status" value="1"/>
</dbReference>
<dbReference type="InterPro" id="IPR011257">
    <property type="entry name" value="DNA_glycosylase"/>
</dbReference>
<dbReference type="InterPro" id="IPR004036">
    <property type="entry name" value="Endonuclease-III-like_CS2"/>
</dbReference>
<sequence length="203" mass="22462">FARFPDASSLARADPSEIEPLIRATGFYRTKARLLPRVAREILARFAGRVPPSLPELVSLPGVGPKTANCVLVFGYGIPGVPVDTHVHRIANRLGVVRTRTPEETEAKLRRILDRRFWIPLNPLLVQHGQNLCRPVGPLCERCPIATLCRTGRARAAGRRPPRPEDALRPGRPRSTTRRTGARGRAPSRSAGQRPSRRASQSR</sequence>
<keyword evidence="4" id="KW-0234">DNA repair</keyword>
<dbReference type="SMART" id="SM00478">
    <property type="entry name" value="ENDO3c"/>
    <property type="match status" value="1"/>
</dbReference>
<proteinExistence type="inferred from homology"/>
<dbReference type="Pfam" id="PF00633">
    <property type="entry name" value="HHH"/>
    <property type="match status" value="1"/>
</dbReference>
<keyword evidence="6" id="KW-0326">Glycosidase</keyword>
<reference evidence="9" key="1">
    <citation type="submission" date="2013-08" db="EMBL/GenBank/DDBJ databases">
        <authorList>
            <person name="Mendez C."/>
            <person name="Richter M."/>
            <person name="Ferrer M."/>
            <person name="Sanchez J."/>
        </authorList>
    </citation>
    <scope>NUCLEOTIDE SEQUENCE</scope>
</reference>
<evidence type="ECO:0000259" key="8">
    <source>
        <dbReference type="SMART" id="SM00478"/>
    </source>
</evidence>
<organism evidence="9">
    <name type="scientific">mine drainage metagenome</name>
    <dbReference type="NCBI Taxonomy" id="410659"/>
    <lineage>
        <taxon>unclassified sequences</taxon>
        <taxon>metagenomes</taxon>
        <taxon>ecological metagenomes</taxon>
    </lineage>
</organism>
<dbReference type="PANTHER" id="PTHR43286">
    <property type="entry name" value="ENDONUCLEASE III-LIKE PROTEIN 1"/>
    <property type="match status" value="1"/>
</dbReference>
<dbReference type="AlphaFoldDB" id="T0Y571"/>
<feature type="compositionally biased region" description="Basic residues" evidence="7">
    <location>
        <begin position="171"/>
        <end position="182"/>
    </location>
</feature>
<keyword evidence="9" id="KW-0540">Nuclease</keyword>
<evidence type="ECO:0000256" key="1">
    <source>
        <dbReference type="ARBA" id="ARBA00008343"/>
    </source>
</evidence>
<evidence type="ECO:0000313" key="9">
    <source>
        <dbReference type="EMBL" id="EQD30241.1"/>
    </source>
</evidence>
<comment type="caution">
    <text evidence="9">The sequence shown here is derived from an EMBL/GenBank/DDBJ whole genome shotgun (WGS) entry which is preliminary data.</text>
</comment>
<dbReference type="GO" id="GO:0003677">
    <property type="term" value="F:DNA binding"/>
    <property type="evidence" value="ECO:0007669"/>
    <property type="project" value="InterPro"/>
</dbReference>
<name>T0Y571_9ZZZZ</name>
<protein>
    <submittedName>
        <fullName evidence="9">Endonuclease III</fullName>
    </submittedName>
</protein>
<comment type="similarity">
    <text evidence="1">Belongs to the Nth/MutY family.</text>
</comment>
<dbReference type="GO" id="GO:0006285">
    <property type="term" value="P:base-excision repair, AP site formation"/>
    <property type="evidence" value="ECO:0007669"/>
    <property type="project" value="TreeGrafter"/>
</dbReference>
<dbReference type="Gene3D" id="1.10.340.30">
    <property type="entry name" value="Hypothetical protein, domain 2"/>
    <property type="match status" value="1"/>
</dbReference>
<dbReference type="CDD" id="cd00056">
    <property type="entry name" value="ENDO3c"/>
    <property type="match status" value="1"/>
</dbReference>
<dbReference type="EMBL" id="AUZZ01010309">
    <property type="protein sequence ID" value="EQD30241.1"/>
    <property type="molecule type" value="Genomic_DNA"/>
</dbReference>
<feature type="non-terminal residue" evidence="9">
    <location>
        <position position="1"/>
    </location>
</feature>
<dbReference type="Pfam" id="PF00730">
    <property type="entry name" value="HhH-GPD"/>
    <property type="match status" value="1"/>
</dbReference>
<feature type="region of interest" description="Disordered" evidence="7">
    <location>
        <begin position="153"/>
        <end position="203"/>
    </location>
</feature>
<gene>
    <name evidence="9" type="ORF">B2A_14222</name>
</gene>
<keyword evidence="5" id="KW-0456">Lyase</keyword>
<evidence type="ECO:0000256" key="2">
    <source>
        <dbReference type="ARBA" id="ARBA00022763"/>
    </source>
</evidence>
<dbReference type="InterPro" id="IPR000445">
    <property type="entry name" value="HhH_motif"/>
</dbReference>
<dbReference type="GO" id="GO:0016829">
    <property type="term" value="F:lyase activity"/>
    <property type="evidence" value="ECO:0007669"/>
    <property type="project" value="UniProtKB-KW"/>
</dbReference>
<dbReference type="GO" id="GO:0006289">
    <property type="term" value="P:nucleotide-excision repair"/>
    <property type="evidence" value="ECO:0007669"/>
    <property type="project" value="TreeGrafter"/>
</dbReference>
<accession>T0Y571</accession>
<evidence type="ECO:0000256" key="7">
    <source>
        <dbReference type="SAM" id="MobiDB-lite"/>
    </source>
</evidence>
<reference evidence="9" key="2">
    <citation type="journal article" date="2014" name="ISME J.">
        <title>Microbial stratification in low pH oxic and suboxic macroscopic growths along an acid mine drainage.</title>
        <authorList>
            <person name="Mendez-Garcia C."/>
            <person name="Mesa V."/>
            <person name="Sprenger R.R."/>
            <person name="Richter M."/>
            <person name="Diez M.S."/>
            <person name="Solano J."/>
            <person name="Bargiela R."/>
            <person name="Golyshina O.V."/>
            <person name="Manteca A."/>
            <person name="Ramos J.L."/>
            <person name="Gallego J.R."/>
            <person name="Llorente I."/>
            <person name="Martins Dos Santos V.A."/>
            <person name="Jensen O.N."/>
            <person name="Pelaez A.I."/>
            <person name="Sanchez J."/>
            <person name="Ferrer M."/>
        </authorList>
    </citation>
    <scope>NUCLEOTIDE SEQUENCE</scope>
</reference>
<evidence type="ECO:0000256" key="3">
    <source>
        <dbReference type="ARBA" id="ARBA00022801"/>
    </source>
</evidence>
<dbReference type="PROSITE" id="PS01155">
    <property type="entry name" value="ENDONUCLEASE_III_2"/>
    <property type="match status" value="1"/>
</dbReference>
<dbReference type="GO" id="GO:0000703">
    <property type="term" value="F:oxidized pyrimidine nucleobase lesion DNA N-glycosylase activity"/>
    <property type="evidence" value="ECO:0007669"/>
    <property type="project" value="TreeGrafter"/>
</dbReference>
<evidence type="ECO:0000256" key="6">
    <source>
        <dbReference type="ARBA" id="ARBA00023295"/>
    </source>
</evidence>
<dbReference type="GO" id="GO:0003906">
    <property type="term" value="F:DNA-(apurinic or apyrimidinic site) endonuclease activity"/>
    <property type="evidence" value="ECO:0007669"/>
    <property type="project" value="TreeGrafter"/>
</dbReference>
<dbReference type="InterPro" id="IPR023170">
    <property type="entry name" value="HhH_base_excis_C"/>
</dbReference>
<dbReference type="Gene3D" id="1.10.1670.10">
    <property type="entry name" value="Helix-hairpin-Helix base-excision DNA repair enzymes (C-terminal)"/>
    <property type="match status" value="1"/>
</dbReference>
<dbReference type="InterPro" id="IPR003265">
    <property type="entry name" value="HhH-GPD_domain"/>
</dbReference>
<keyword evidence="3" id="KW-0378">Hydrolase</keyword>
<keyword evidence="2" id="KW-0227">DNA damage</keyword>
<keyword evidence="9" id="KW-0255">Endonuclease</keyword>
<evidence type="ECO:0000256" key="4">
    <source>
        <dbReference type="ARBA" id="ARBA00023204"/>
    </source>
</evidence>
<feature type="domain" description="HhH-GPD" evidence="8">
    <location>
        <begin position="1"/>
        <end position="131"/>
    </location>
</feature>
<dbReference type="SUPFAM" id="SSF48150">
    <property type="entry name" value="DNA-glycosylase"/>
    <property type="match status" value="1"/>
</dbReference>
<evidence type="ECO:0000256" key="5">
    <source>
        <dbReference type="ARBA" id="ARBA00023239"/>
    </source>
</evidence>